<proteinExistence type="predicted"/>
<dbReference type="RefSeq" id="WP_102243353.1">
    <property type="nucleotide sequence ID" value="NZ_CP025704.1"/>
</dbReference>
<feature type="compositionally biased region" description="Basic and acidic residues" evidence="1">
    <location>
        <begin position="314"/>
        <end position="325"/>
    </location>
</feature>
<evidence type="ECO:0000256" key="1">
    <source>
        <dbReference type="SAM" id="MobiDB-lite"/>
    </source>
</evidence>
<name>A0A2K9NRE4_BACTC</name>
<accession>A0A2K9NRE4</accession>
<feature type="region of interest" description="Disordered" evidence="1">
    <location>
        <begin position="176"/>
        <end position="198"/>
    </location>
</feature>
<dbReference type="AlphaFoldDB" id="A0A2K9NRE4"/>
<feature type="compositionally biased region" description="Basic and acidic residues" evidence="1">
    <location>
        <begin position="524"/>
        <end position="583"/>
    </location>
</feature>
<evidence type="ECO:0000313" key="2">
    <source>
        <dbReference type="EMBL" id="AUN98062.1"/>
    </source>
</evidence>
<feature type="compositionally biased region" description="Basic and acidic residues" evidence="1">
    <location>
        <begin position="404"/>
        <end position="431"/>
    </location>
</feature>
<dbReference type="KEGG" id="bsto:C0V70_08060"/>
<reference evidence="2 3" key="1">
    <citation type="submission" date="2018-01" db="EMBL/GenBank/DDBJ databases">
        <title>Complete genome sequence of Bacteriovorax stolpii DSM12778.</title>
        <authorList>
            <person name="Tang B."/>
            <person name="Chang J."/>
        </authorList>
    </citation>
    <scope>NUCLEOTIDE SEQUENCE [LARGE SCALE GENOMIC DNA]</scope>
    <source>
        <strain evidence="2 3">DSM 12778</strain>
    </source>
</reference>
<feature type="compositionally biased region" description="Basic and acidic residues" evidence="1">
    <location>
        <begin position="340"/>
        <end position="354"/>
    </location>
</feature>
<protein>
    <submittedName>
        <fullName evidence="2">Uncharacterized protein</fullName>
    </submittedName>
</protein>
<sequence>MEANKKQLVIIPPMSEALKKLNEVLEGISTDENIEITLIDDLKELSQFIATTGQCLILASNAKKCATFLQDNRFTLAKNHCKTILFTPKEIPAKTMVKLAKIGLTESILENSPPKTFLYKVKLLLRSIKTAKPQDEGDKLVKSLDVAAKIQEDLQEKEIKEKVEVEENVIDMDMGKKKKSDVQDDDAFDYSNPLKGKIKPQEENLDTHWKSNRKKDIATDSEDEVGNMAAESEQTSIDMYYRGKQKKNDTLPIEEEEERTRSSVALPEEEEEKKRKSSYADVIDEGSMKQKRFDHPEEEEIKKDKVQLVELDLVESKKKKDQRENIEEETIPLFNRDKRKNIEPEAKEKEREDNAVEDLGGYLKGKISQIEEEEPEITATQEQVYDNSEKGEKEPQVNLELEAGDSKRDNRKNDEEADDHDPHEGEVDKIDGNMIGDASTVEKIRTRMEGKSSGDDLAPPEEEESLDLFAKKRSEKENEEKEKEEKTSLDLEKNKKEKEAAKAKEIEEELEMVQKAAKLAPLLEGKEREKSDLLQEEEKERSRLSPIEKLESIRERREAEAKREEEKNGKTRENTNLDLEKSKNQTHTGQVDKIDTFYRSGEASKKKDQNWDNLTDKNTTLDLIPGKGKKGDNATQVKESNDLGEMTIDYRKLKEEFDMIAMGENVADSGAIRSSGENKLKNDEDEGSFKVVEIDPKSLDFSISIINSIYQKDTKAKQIFAMLAMELLENYHAYPVFYTYKLSDKKFSESYNTFLEVSGDKMPADKKEWWLEKKKDTALFEHFQEKSMNTWRCPEIIQNNEVWEDVELPTWAENELKTKYVELAFPYFDGLDRMGLAVVFFPEGIDPKAANAVLVVLEMARTLFLDTIQRYQVQPVRAVDPTKEEEAPKTEEKKNVLSFFSGLFGKKKAG</sequence>
<feature type="compositionally biased region" description="Basic and acidic residues" evidence="1">
    <location>
        <begin position="469"/>
        <end position="504"/>
    </location>
</feature>
<dbReference type="EMBL" id="CP025704">
    <property type="protein sequence ID" value="AUN98062.1"/>
    <property type="molecule type" value="Genomic_DNA"/>
</dbReference>
<feature type="compositionally biased region" description="Basic and acidic residues" evidence="1">
    <location>
        <begin position="440"/>
        <end position="454"/>
    </location>
</feature>
<organism evidence="2 3">
    <name type="scientific">Bacteriovorax stolpii</name>
    <name type="common">Bdellovibrio stolpii</name>
    <dbReference type="NCBI Taxonomy" id="960"/>
    <lineage>
        <taxon>Bacteria</taxon>
        <taxon>Pseudomonadati</taxon>
        <taxon>Bdellovibrionota</taxon>
        <taxon>Bacteriovoracia</taxon>
        <taxon>Bacteriovoracales</taxon>
        <taxon>Bacteriovoracaceae</taxon>
        <taxon>Bacteriovorax</taxon>
    </lineage>
</organism>
<gene>
    <name evidence="2" type="ORF">C0V70_08060</name>
</gene>
<evidence type="ECO:0000313" key="3">
    <source>
        <dbReference type="Proteomes" id="UP000235584"/>
    </source>
</evidence>
<feature type="region of interest" description="Disordered" evidence="1">
    <location>
        <begin position="235"/>
        <end position="299"/>
    </location>
</feature>
<feature type="region of interest" description="Disordered" evidence="1">
    <location>
        <begin position="313"/>
        <end position="504"/>
    </location>
</feature>
<dbReference type="Proteomes" id="UP000235584">
    <property type="component" value="Chromosome"/>
</dbReference>
<feature type="compositionally biased region" description="Basic and acidic residues" evidence="1">
    <location>
        <begin position="286"/>
        <end position="299"/>
    </location>
</feature>
<feature type="region of interest" description="Disordered" evidence="1">
    <location>
        <begin position="518"/>
        <end position="596"/>
    </location>
</feature>
<keyword evidence="3" id="KW-1185">Reference proteome</keyword>